<organism evidence="1 2">
    <name type="scientific">Pseudomonas phage vB_Pae_AM.P2</name>
    <dbReference type="NCBI Taxonomy" id="2731695"/>
    <lineage>
        <taxon>Viruses</taxon>
        <taxon>Duplodnaviria</taxon>
        <taxon>Heunggongvirae</taxon>
        <taxon>Uroviricota</taxon>
        <taxon>Caudoviricetes</taxon>
        <taxon>Schitoviridae</taxon>
        <taxon>Migulavirinae</taxon>
        <taxon>Luzseptimavirus</taxon>
        <taxon>Luzseptimavirus KPP21</taxon>
    </lineage>
</organism>
<accession>A0A7S5W9D8</accession>
<reference evidence="1 2" key="1">
    <citation type="journal article" date="2021" name="MSphere">
        <title>A Novel N4-Like Bacteriophage Isolated from a Wastewater Source in South India with Activity against Several Multidrug-Resistant Clinical Pseudomonas aeruginosa Isolates.</title>
        <authorList>
            <person name="Menon N.D."/>
            <person name="Kumar M.S."/>
            <person name="Satheesh Babu T.G."/>
            <person name="Bose S."/>
            <person name="Vijayakumar G."/>
            <person name="Baswe M."/>
            <person name="Chatterjee M."/>
            <person name="D'Silva J.R."/>
            <person name="Shetty K."/>
            <person name="Haripriyan J."/>
            <person name="Kumar A."/>
            <person name="Nair S."/>
            <person name="Somanath P."/>
            <person name="Nair B.G."/>
            <person name="Nizet V."/>
            <person name="Kumar G.B."/>
        </authorList>
    </citation>
    <scope>NUCLEOTIDE SEQUENCE [LARGE SCALE GENOMIC DNA]</scope>
</reference>
<proteinExistence type="predicted"/>
<gene>
    <name evidence="1" type="ORF">AMP2_gp107</name>
</gene>
<dbReference type="Proteomes" id="UP000595519">
    <property type="component" value="Segment"/>
</dbReference>
<sequence>MSRSKKKSFEIITNISSMPIYYKVVNSIVQIGTNKYNHHLCLEKYAGFLRTNTGFWFVPRQFADEVGSVELHNDFDKKATLAQLKKYRGAFWVSENGGRKAWPTIEAALNSFRRRKRMHLHHSEQAYKTAISGMAWTDSLTDEDITKLQLTGHLTRNEEDAWEPFKNQTVIPADLKQVQGGPIGTEWDPFDQV</sequence>
<dbReference type="EMBL" id="MT416090">
    <property type="protein sequence ID" value="QKE56055.1"/>
    <property type="molecule type" value="Genomic_DNA"/>
</dbReference>
<evidence type="ECO:0000313" key="2">
    <source>
        <dbReference type="Proteomes" id="UP000595519"/>
    </source>
</evidence>
<evidence type="ECO:0000313" key="1">
    <source>
        <dbReference type="EMBL" id="QKE56055.1"/>
    </source>
</evidence>
<name>A0A7S5W9D8_9CAUD</name>
<protein>
    <submittedName>
        <fullName evidence="1">Uncharacterized protein</fullName>
    </submittedName>
</protein>